<feature type="transmembrane region" description="Helical" evidence="1">
    <location>
        <begin position="57"/>
        <end position="75"/>
    </location>
</feature>
<accession>A0A6J5MP04</accession>
<protein>
    <submittedName>
        <fullName evidence="3">Uncharacterized protein</fullName>
    </submittedName>
</protein>
<organism evidence="3">
    <name type="scientific">uncultured Caudovirales phage</name>
    <dbReference type="NCBI Taxonomy" id="2100421"/>
    <lineage>
        <taxon>Viruses</taxon>
        <taxon>Duplodnaviria</taxon>
        <taxon>Heunggongvirae</taxon>
        <taxon>Uroviricota</taxon>
        <taxon>Caudoviricetes</taxon>
        <taxon>Peduoviridae</taxon>
        <taxon>Maltschvirus</taxon>
        <taxon>Maltschvirus maltsch</taxon>
    </lineage>
</organism>
<evidence type="ECO:0000313" key="3">
    <source>
        <dbReference type="EMBL" id="CAB4148102.1"/>
    </source>
</evidence>
<sequence>MDIFISILIAGFAAGYIVEFLGSLLGRWVPTRLFKQVLTLPLSYGALWLLGINGPQVFVYTAASGFVSLAIMAFVSKPVEVTQVVNRR</sequence>
<proteinExistence type="predicted"/>
<evidence type="ECO:0000256" key="1">
    <source>
        <dbReference type="SAM" id="Phobius"/>
    </source>
</evidence>
<reference evidence="3" key="1">
    <citation type="submission" date="2020-04" db="EMBL/GenBank/DDBJ databases">
        <authorList>
            <person name="Chiriac C."/>
            <person name="Salcher M."/>
            <person name="Ghai R."/>
            <person name="Kavagutti S V."/>
        </authorList>
    </citation>
    <scope>NUCLEOTIDE SEQUENCE</scope>
</reference>
<dbReference type="EMBL" id="LR796338">
    <property type="protein sequence ID" value="CAB4137828.1"/>
    <property type="molecule type" value="Genomic_DNA"/>
</dbReference>
<feature type="transmembrane region" description="Helical" evidence="1">
    <location>
        <begin position="6"/>
        <end position="26"/>
    </location>
</feature>
<dbReference type="EMBL" id="LR796481">
    <property type="protein sequence ID" value="CAB4148102.1"/>
    <property type="molecule type" value="Genomic_DNA"/>
</dbReference>
<name>A0A6J5MP04_9CAUD</name>
<feature type="transmembrane region" description="Helical" evidence="1">
    <location>
        <begin position="33"/>
        <end position="51"/>
    </location>
</feature>
<gene>
    <name evidence="2" type="ORF">UFOVP325_108</name>
    <name evidence="3" type="ORF">UFOVP430_103</name>
</gene>
<keyword evidence="1" id="KW-1133">Transmembrane helix</keyword>
<keyword evidence="1" id="KW-0472">Membrane</keyword>
<keyword evidence="1" id="KW-0812">Transmembrane</keyword>
<evidence type="ECO:0000313" key="2">
    <source>
        <dbReference type="EMBL" id="CAB4137828.1"/>
    </source>
</evidence>